<reference evidence="1" key="1">
    <citation type="journal article" date="2022" name="Proc. Natl. Acad. Sci. U.S.A.">
        <title>Life cycle and functional genomics of the unicellular red alga Galdieria for elucidating algal and plant evolution and industrial use.</title>
        <authorList>
            <person name="Hirooka S."/>
            <person name="Itabashi T."/>
            <person name="Ichinose T.M."/>
            <person name="Onuma R."/>
            <person name="Fujiwara T."/>
            <person name="Yamashita S."/>
            <person name="Jong L.W."/>
            <person name="Tomita R."/>
            <person name="Iwane A.H."/>
            <person name="Miyagishima S.Y."/>
        </authorList>
    </citation>
    <scope>NUCLEOTIDE SEQUENCE</scope>
    <source>
        <strain evidence="1">NBRC 102759</strain>
    </source>
</reference>
<evidence type="ECO:0000313" key="1">
    <source>
        <dbReference type="EMBL" id="GJQ15887.1"/>
    </source>
</evidence>
<reference evidence="1" key="2">
    <citation type="submission" date="2022-01" db="EMBL/GenBank/DDBJ databases">
        <authorList>
            <person name="Hirooka S."/>
            <person name="Miyagishima S.Y."/>
        </authorList>
    </citation>
    <scope>NUCLEOTIDE SEQUENCE</scope>
    <source>
        <strain evidence="1">NBRC 102759</strain>
    </source>
</reference>
<proteinExistence type="predicted"/>
<sequence>MKFHIVCFLPMNREEFWKTRSSNEFLWFLCNEKNSNFEKIQIEEEWMESDGTGHRRVRYTPRMEFFELAKVARKYVDKVFTGFEDVQTWNDVSAPFCQVFVNRPLGKLEDRVVTQGQVTVEPAGEEQCKHVMVGECTANILGIGTLIESAVVANMEKFYKYTYPTVVARYKKYKESLAYSCNSQGLNSVVDDLKVTPQVSAAA</sequence>
<dbReference type="OrthoDB" id="10276402at2759"/>
<organism evidence="1 2">
    <name type="scientific">Galdieria partita</name>
    <dbReference type="NCBI Taxonomy" id="83374"/>
    <lineage>
        <taxon>Eukaryota</taxon>
        <taxon>Rhodophyta</taxon>
        <taxon>Bangiophyceae</taxon>
        <taxon>Galdieriales</taxon>
        <taxon>Galdieriaceae</taxon>
        <taxon>Galdieria</taxon>
    </lineage>
</organism>
<dbReference type="AlphaFoldDB" id="A0A9C7Q6S3"/>
<protein>
    <submittedName>
        <fullName evidence="1">Uncharacterized protein</fullName>
    </submittedName>
</protein>
<dbReference type="EMBL" id="BQMJ01000076">
    <property type="protein sequence ID" value="GJQ15887.1"/>
    <property type="molecule type" value="Genomic_DNA"/>
</dbReference>
<dbReference type="Pfam" id="PF10698">
    <property type="entry name" value="DUF2505"/>
    <property type="match status" value="1"/>
</dbReference>
<dbReference type="Proteomes" id="UP001061958">
    <property type="component" value="Unassembled WGS sequence"/>
</dbReference>
<gene>
    <name evidence="1" type="ORF">GpartN1_g7678.t1</name>
</gene>
<evidence type="ECO:0000313" key="2">
    <source>
        <dbReference type="Proteomes" id="UP001061958"/>
    </source>
</evidence>
<name>A0A9C7Q6S3_9RHOD</name>
<comment type="caution">
    <text evidence="1">The sequence shown here is derived from an EMBL/GenBank/DDBJ whole genome shotgun (WGS) entry which is preliminary data.</text>
</comment>
<keyword evidence="2" id="KW-1185">Reference proteome</keyword>
<accession>A0A9C7Q6S3</accession>
<dbReference type="InterPro" id="IPR019639">
    <property type="entry name" value="DUF2505"/>
</dbReference>